<evidence type="ECO:0000256" key="7">
    <source>
        <dbReference type="SAM" id="Phobius"/>
    </source>
</evidence>
<feature type="transmembrane region" description="Helical" evidence="7">
    <location>
        <begin position="170"/>
        <end position="189"/>
    </location>
</feature>
<dbReference type="GO" id="GO:0005886">
    <property type="term" value="C:plasma membrane"/>
    <property type="evidence" value="ECO:0007669"/>
    <property type="project" value="UniProtKB-SubCell"/>
</dbReference>
<feature type="transmembrane region" description="Helical" evidence="7">
    <location>
        <begin position="106"/>
        <end position="124"/>
    </location>
</feature>
<dbReference type="InterPro" id="IPR032808">
    <property type="entry name" value="DoxX"/>
</dbReference>
<dbReference type="Pfam" id="PF07681">
    <property type="entry name" value="DoxX"/>
    <property type="match status" value="1"/>
</dbReference>
<dbReference type="Proteomes" id="UP000305517">
    <property type="component" value="Unassembled WGS sequence"/>
</dbReference>
<comment type="subcellular location">
    <subcellularLocation>
        <location evidence="1">Cell membrane</location>
        <topology evidence="1">Multi-pass membrane protein</topology>
    </subcellularLocation>
</comment>
<evidence type="ECO:0000313" key="9">
    <source>
        <dbReference type="Proteomes" id="UP000305517"/>
    </source>
</evidence>
<keyword evidence="4 7" id="KW-0812">Transmembrane</keyword>
<sequence length="346" mass="38753">MLRPLFLAAPLGPRALDAAYLLFRLHLGLSIAIGAGWSKLINLSTTRDLAKLLWHPDQLSTPDWFVQQVAGLGFTFPSPYFWAALAVWGELLGGLLIALGLATRLAAAQLAVQFLVIAFFWYETPEPVLGMYYQQLLFWAFVLVTALGGGRFSLDYLLSRPRRTPAVRGLGAPALAVIGLWLICATAPVQAQAPPADTPAVRLADFRPLLRYDWQGTLTYLDYQSQRPVTLVTRLNGMQAGAGELVLDYQYQEPEGGLVKGFERLRLRPDGHGLVWDELPMRLHQRTARPDSTLQLVLVGEGRDDNRPATIRRTVLIGARRCRIRKEVRFAGQTDFLQRNEYQFTR</sequence>
<dbReference type="EMBL" id="VAJM01000001">
    <property type="protein sequence ID" value="TLM96899.1"/>
    <property type="molecule type" value="Genomic_DNA"/>
</dbReference>
<feature type="transmembrane region" description="Helical" evidence="7">
    <location>
        <begin position="80"/>
        <end position="99"/>
    </location>
</feature>
<evidence type="ECO:0000256" key="3">
    <source>
        <dbReference type="ARBA" id="ARBA00022475"/>
    </source>
</evidence>
<keyword evidence="5 7" id="KW-1133">Transmembrane helix</keyword>
<dbReference type="OrthoDB" id="805991at2"/>
<evidence type="ECO:0000256" key="5">
    <source>
        <dbReference type="ARBA" id="ARBA00022989"/>
    </source>
</evidence>
<dbReference type="PANTHER" id="PTHR33452">
    <property type="entry name" value="OXIDOREDUCTASE CATD-RELATED"/>
    <property type="match status" value="1"/>
</dbReference>
<reference evidence="8 9" key="1">
    <citation type="submission" date="2019-05" db="EMBL/GenBank/DDBJ databases">
        <title>Hymenobacter edaphi sp. nov., isolated from abandoned arsenic-contaminated farmland soil.</title>
        <authorList>
            <person name="Nie L."/>
        </authorList>
    </citation>
    <scope>NUCLEOTIDE SEQUENCE [LARGE SCALE GENOMIC DNA]</scope>
    <source>
        <strain evidence="8 9">1-3-3-8</strain>
    </source>
</reference>
<keyword evidence="3" id="KW-1003">Cell membrane</keyword>
<evidence type="ECO:0000256" key="2">
    <source>
        <dbReference type="ARBA" id="ARBA00006679"/>
    </source>
</evidence>
<evidence type="ECO:0000256" key="4">
    <source>
        <dbReference type="ARBA" id="ARBA00022692"/>
    </source>
</evidence>
<evidence type="ECO:0000313" key="8">
    <source>
        <dbReference type="EMBL" id="TLM96899.1"/>
    </source>
</evidence>
<dbReference type="AlphaFoldDB" id="A0A5R8WX21"/>
<name>A0A5R8WX21_9BACT</name>
<comment type="similarity">
    <text evidence="2">Belongs to the DoxX family.</text>
</comment>
<keyword evidence="6 7" id="KW-0472">Membrane</keyword>
<gene>
    <name evidence="8" type="ORF">FDY95_02585</name>
</gene>
<evidence type="ECO:0000256" key="1">
    <source>
        <dbReference type="ARBA" id="ARBA00004651"/>
    </source>
</evidence>
<dbReference type="InterPro" id="IPR051907">
    <property type="entry name" value="DoxX-like_oxidoreductase"/>
</dbReference>
<proteinExistence type="inferred from homology"/>
<keyword evidence="9" id="KW-1185">Reference proteome</keyword>
<evidence type="ECO:0000256" key="6">
    <source>
        <dbReference type="ARBA" id="ARBA00023136"/>
    </source>
</evidence>
<dbReference type="RefSeq" id="WP_138075145.1">
    <property type="nucleotide sequence ID" value="NZ_VAJM01000001.1"/>
</dbReference>
<accession>A0A5R8WX21</accession>
<dbReference type="PANTHER" id="PTHR33452:SF1">
    <property type="entry name" value="INNER MEMBRANE PROTEIN YPHA-RELATED"/>
    <property type="match status" value="1"/>
</dbReference>
<comment type="caution">
    <text evidence="8">The sequence shown here is derived from an EMBL/GenBank/DDBJ whole genome shotgun (WGS) entry which is preliminary data.</text>
</comment>
<protein>
    <submittedName>
        <fullName evidence="8">DoxX family protein</fullName>
    </submittedName>
</protein>
<organism evidence="8 9">
    <name type="scientific">Hymenobacter jeollabukensis</name>
    <dbReference type="NCBI Taxonomy" id="2025313"/>
    <lineage>
        <taxon>Bacteria</taxon>
        <taxon>Pseudomonadati</taxon>
        <taxon>Bacteroidota</taxon>
        <taxon>Cytophagia</taxon>
        <taxon>Cytophagales</taxon>
        <taxon>Hymenobacteraceae</taxon>
        <taxon>Hymenobacter</taxon>
    </lineage>
</organism>
<feature type="transmembrane region" description="Helical" evidence="7">
    <location>
        <begin position="136"/>
        <end position="158"/>
    </location>
</feature>